<dbReference type="SUPFAM" id="SSF55486">
    <property type="entry name" value="Metalloproteases ('zincins'), catalytic domain"/>
    <property type="match status" value="1"/>
</dbReference>
<dbReference type="CDD" id="cd08662">
    <property type="entry name" value="M13"/>
    <property type="match status" value="1"/>
</dbReference>
<dbReference type="PANTHER" id="PTHR11733">
    <property type="entry name" value="ZINC METALLOPROTEASE FAMILY M13 NEPRILYSIN-RELATED"/>
    <property type="match status" value="1"/>
</dbReference>
<dbReference type="Gene3D" id="1.10.1380.10">
    <property type="entry name" value="Neutral endopeptidase , domain2"/>
    <property type="match status" value="1"/>
</dbReference>
<dbReference type="PRINTS" id="PR00786">
    <property type="entry name" value="NEPRILYSIN"/>
</dbReference>
<name>A0A1C7NL12_9FUNG</name>
<dbReference type="InterPro" id="IPR008753">
    <property type="entry name" value="Peptidase_M13_N"/>
</dbReference>
<feature type="domain" description="Peptidase M13 C-terminal" evidence="8">
    <location>
        <begin position="549"/>
        <end position="760"/>
    </location>
</feature>
<dbReference type="AlphaFoldDB" id="A0A1C7NL12"/>
<evidence type="ECO:0000313" key="11">
    <source>
        <dbReference type="Proteomes" id="UP000093000"/>
    </source>
</evidence>
<dbReference type="GO" id="GO:0004222">
    <property type="term" value="F:metalloendopeptidase activity"/>
    <property type="evidence" value="ECO:0007669"/>
    <property type="project" value="InterPro"/>
</dbReference>
<dbReference type="GO" id="GO:0046872">
    <property type="term" value="F:metal ion binding"/>
    <property type="evidence" value="ECO:0007669"/>
    <property type="project" value="UniProtKB-KW"/>
</dbReference>
<dbReference type="Proteomes" id="UP000093000">
    <property type="component" value="Unassembled WGS sequence"/>
</dbReference>
<dbReference type="GO" id="GO:0016485">
    <property type="term" value="P:protein processing"/>
    <property type="evidence" value="ECO:0007669"/>
    <property type="project" value="TreeGrafter"/>
</dbReference>
<dbReference type="PROSITE" id="PS51885">
    <property type="entry name" value="NEPRILYSIN"/>
    <property type="match status" value="1"/>
</dbReference>
<dbReference type="InterPro" id="IPR024079">
    <property type="entry name" value="MetalloPept_cat_dom_sf"/>
</dbReference>
<dbReference type="PANTHER" id="PTHR11733:SF167">
    <property type="entry name" value="FI17812P1-RELATED"/>
    <property type="match status" value="1"/>
</dbReference>
<evidence type="ECO:0000256" key="3">
    <source>
        <dbReference type="ARBA" id="ARBA00022670"/>
    </source>
</evidence>
<keyword evidence="5" id="KW-0378">Hydrolase</keyword>
<comment type="cofactor">
    <cofactor evidence="1">
        <name>Zn(2+)</name>
        <dbReference type="ChEBI" id="CHEBI:29105"/>
    </cofactor>
</comment>
<feature type="domain" description="Peptidase M13 N-terminal" evidence="9">
    <location>
        <begin position="46"/>
        <end position="486"/>
    </location>
</feature>
<evidence type="ECO:0000256" key="4">
    <source>
        <dbReference type="ARBA" id="ARBA00022723"/>
    </source>
</evidence>
<comment type="similarity">
    <text evidence="2">Belongs to the peptidase M13 family.</text>
</comment>
<proteinExistence type="inferred from homology"/>
<keyword evidence="4" id="KW-0479">Metal-binding</keyword>
<organism evidence="10 11">
    <name type="scientific">Choanephora cucurbitarum</name>
    <dbReference type="NCBI Taxonomy" id="101091"/>
    <lineage>
        <taxon>Eukaryota</taxon>
        <taxon>Fungi</taxon>
        <taxon>Fungi incertae sedis</taxon>
        <taxon>Mucoromycota</taxon>
        <taxon>Mucoromycotina</taxon>
        <taxon>Mucoromycetes</taxon>
        <taxon>Mucorales</taxon>
        <taxon>Mucorineae</taxon>
        <taxon>Choanephoraceae</taxon>
        <taxon>Choanephoroideae</taxon>
        <taxon>Choanephora</taxon>
    </lineage>
</organism>
<dbReference type="Gene3D" id="3.40.390.10">
    <property type="entry name" value="Collagenase (Catalytic Domain)"/>
    <property type="match status" value="1"/>
</dbReference>
<comment type="caution">
    <text evidence="10">The sequence shown here is derived from an EMBL/GenBank/DDBJ whole genome shotgun (WGS) entry which is preliminary data.</text>
</comment>
<keyword evidence="6" id="KW-0862">Zinc</keyword>
<dbReference type="STRING" id="101091.A0A1C7NL12"/>
<evidence type="ECO:0000256" key="5">
    <source>
        <dbReference type="ARBA" id="ARBA00022801"/>
    </source>
</evidence>
<dbReference type="GO" id="GO:0005886">
    <property type="term" value="C:plasma membrane"/>
    <property type="evidence" value="ECO:0007669"/>
    <property type="project" value="TreeGrafter"/>
</dbReference>
<protein>
    <submittedName>
        <fullName evidence="10">Endothelin-converting enzyme 1</fullName>
    </submittedName>
</protein>
<evidence type="ECO:0000313" key="10">
    <source>
        <dbReference type="EMBL" id="OBZ89812.1"/>
    </source>
</evidence>
<keyword evidence="7" id="KW-0482">Metalloprotease</keyword>
<dbReference type="InterPro" id="IPR000718">
    <property type="entry name" value="Peptidase_M13"/>
</dbReference>
<reference evidence="10 11" key="1">
    <citation type="submission" date="2016-03" db="EMBL/GenBank/DDBJ databases">
        <title>Choanephora cucurbitarum.</title>
        <authorList>
            <person name="Min B."/>
            <person name="Park H."/>
            <person name="Park J.-H."/>
            <person name="Shin H.-D."/>
            <person name="Choi I.-G."/>
        </authorList>
    </citation>
    <scope>NUCLEOTIDE SEQUENCE [LARGE SCALE GENOMIC DNA]</scope>
    <source>
        <strain evidence="10 11">KUS-F28377</strain>
    </source>
</reference>
<keyword evidence="3" id="KW-0645">Protease</keyword>
<dbReference type="OrthoDB" id="6475849at2759"/>
<accession>A0A1C7NL12</accession>
<dbReference type="InterPro" id="IPR042089">
    <property type="entry name" value="Peptidase_M13_dom_2"/>
</dbReference>
<evidence type="ECO:0000256" key="2">
    <source>
        <dbReference type="ARBA" id="ARBA00007357"/>
    </source>
</evidence>
<dbReference type="Pfam" id="PF05649">
    <property type="entry name" value="Peptidase_M13_N"/>
    <property type="match status" value="1"/>
</dbReference>
<dbReference type="InterPro" id="IPR018497">
    <property type="entry name" value="Peptidase_M13_C"/>
</dbReference>
<dbReference type="EMBL" id="LUGH01000077">
    <property type="protein sequence ID" value="OBZ89812.1"/>
    <property type="molecule type" value="Genomic_DNA"/>
</dbReference>
<dbReference type="Pfam" id="PF01431">
    <property type="entry name" value="Peptidase_M13"/>
    <property type="match status" value="1"/>
</dbReference>
<evidence type="ECO:0000259" key="9">
    <source>
        <dbReference type="Pfam" id="PF05649"/>
    </source>
</evidence>
<gene>
    <name evidence="10" type="primary">Ece1</name>
    <name evidence="10" type="ORF">A0J61_02134</name>
</gene>
<evidence type="ECO:0000256" key="6">
    <source>
        <dbReference type="ARBA" id="ARBA00022833"/>
    </source>
</evidence>
<evidence type="ECO:0000256" key="7">
    <source>
        <dbReference type="ARBA" id="ARBA00023049"/>
    </source>
</evidence>
<sequence>MIGSLLPNSLSVHSSQLLARAETCTTQVCKDASKSILNDLDLNADPCSDFYQYTCGGWSKVNRIPDAESGTFAVLRNKNLDDLTHMLESNYDSLIENLKTAKVNSTDFLNSTQIAKDRENFNKIKDFYQSCINEPAIDSLGPTPIYPEIATMLKKLGYNASVADGRFSLDYAKQLTDALIHLGKEGIYPLFSSGVGPDDRTPEQNSVSIAQPSLGLPSREYYEQPEALSNYREGLTSLLTLILGEPAENDPLASVRRQKMLENNLSLLNEKDIEAMVDRFIEFETKLAKITVPNEQLQNPLDLYNPMSIAELHQKYPAIDWIKFFRHLIPDDASLPEKIILVTPRFMEALNDWVANSPTSADAISTQSMREFLTIKVIMSYIDTVDKKTREAYRKMYSKIASGTVAPPSRARTCISSTSKVFGQLLGRYFVMKNFGGEKQRKQVSEFMDNIKQSWSERLNAVDWLDSETKARALDKVKKIAHKEAYSIMAPDVRSSYSLGEYYASVTTDPSSYFNCQKSARLWNVKNEWKKFAEVVDKAEWYMTPHEVNAYYTPVFNEIVVPAGILQNPFYHSDLPQYLNYGGIGVVIGHEITHAFDNSGRLYDGDGRLNEWWTDATSKAFDSKSQCFIDQYSKFSVKGNNNTEYHVNGKMTLGENLADNGGVNAALMSMRRSLIEEPHKNMNLPQLEHLSPEQLFFINFGRAWCNNIRPEMSLQRIRNDVHSPPRTRVNAAVQNSPEFANAFKCNGQSQLMNPSNKCQICLRT</sequence>
<dbReference type="InParanoid" id="A0A1C7NL12"/>
<keyword evidence="11" id="KW-1185">Reference proteome</keyword>
<evidence type="ECO:0000259" key="8">
    <source>
        <dbReference type="Pfam" id="PF01431"/>
    </source>
</evidence>
<evidence type="ECO:0000256" key="1">
    <source>
        <dbReference type="ARBA" id="ARBA00001947"/>
    </source>
</evidence>